<dbReference type="GO" id="GO:0019391">
    <property type="term" value="P:glucuronoside catabolic process"/>
    <property type="evidence" value="ECO:0007669"/>
    <property type="project" value="TreeGrafter"/>
</dbReference>
<comment type="activity regulation">
    <text evidence="7">Inhibited by L-aspartic acid.</text>
</comment>
<dbReference type="PANTHER" id="PTHR10066">
    <property type="entry name" value="BETA-GLUCURONIDASE"/>
    <property type="match status" value="1"/>
</dbReference>
<feature type="non-terminal residue" evidence="11">
    <location>
        <position position="647"/>
    </location>
</feature>
<dbReference type="Pfam" id="PF00703">
    <property type="entry name" value="Glyco_hydro_2"/>
    <property type="match status" value="1"/>
</dbReference>
<evidence type="ECO:0000256" key="5">
    <source>
        <dbReference type="ARBA" id="ARBA00022801"/>
    </source>
</evidence>
<dbReference type="PRINTS" id="PR00132">
    <property type="entry name" value="GLHYDRLASE2"/>
</dbReference>
<dbReference type="PROSITE" id="PS00719">
    <property type="entry name" value="GLYCOSYL_HYDROL_F2_1"/>
    <property type="match status" value="1"/>
</dbReference>
<evidence type="ECO:0000313" key="12">
    <source>
        <dbReference type="Proteomes" id="UP000749559"/>
    </source>
</evidence>
<dbReference type="InterPro" id="IPR008979">
    <property type="entry name" value="Galactose-bd-like_sf"/>
</dbReference>
<evidence type="ECO:0000256" key="7">
    <source>
        <dbReference type="RuleBase" id="RU361154"/>
    </source>
</evidence>
<dbReference type="FunFam" id="3.20.20.80:FF:000029">
    <property type="entry name" value="Beta-glucuronidase"/>
    <property type="match status" value="1"/>
</dbReference>
<keyword evidence="6 7" id="KW-0326">Glycosidase</keyword>
<protein>
    <recommendedName>
        <fullName evidence="4 7">Beta-glucuronidase</fullName>
        <ecNumber evidence="3 7">3.2.1.31</ecNumber>
    </recommendedName>
</protein>
<dbReference type="OrthoDB" id="408532at2759"/>
<evidence type="ECO:0000313" key="11">
    <source>
        <dbReference type="EMBL" id="CAH1802117.1"/>
    </source>
</evidence>
<organism evidence="11 12">
    <name type="scientific">Owenia fusiformis</name>
    <name type="common">Polychaete worm</name>
    <dbReference type="NCBI Taxonomy" id="6347"/>
    <lineage>
        <taxon>Eukaryota</taxon>
        <taxon>Metazoa</taxon>
        <taxon>Spiralia</taxon>
        <taxon>Lophotrochozoa</taxon>
        <taxon>Annelida</taxon>
        <taxon>Polychaeta</taxon>
        <taxon>Sedentaria</taxon>
        <taxon>Canalipalpata</taxon>
        <taxon>Sabellida</taxon>
        <taxon>Oweniida</taxon>
        <taxon>Oweniidae</taxon>
        <taxon>Owenia</taxon>
    </lineage>
</organism>
<dbReference type="SUPFAM" id="SSF51445">
    <property type="entry name" value="(Trans)glycosidases"/>
    <property type="match status" value="1"/>
</dbReference>
<dbReference type="GO" id="GO:0005975">
    <property type="term" value="P:carbohydrate metabolic process"/>
    <property type="evidence" value="ECO:0007669"/>
    <property type="project" value="InterPro"/>
</dbReference>
<dbReference type="GO" id="GO:0005615">
    <property type="term" value="C:extracellular space"/>
    <property type="evidence" value="ECO:0007669"/>
    <property type="project" value="TreeGrafter"/>
</dbReference>
<feature type="domain" description="Glycoside hydrolase family 2 catalytic" evidence="9">
    <location>
        <begin position="328"/>
        <end position="629"/>
    </location>
</feature>
<gene>
    <name evidence="11" type="ORF">OFUS_LOCUS25831</name>
</gene>
<comment type="catalytic activity">
    <reaction evidence="7">
        <text>a beta-D-glucuronoside + H2O = D-glucuronate + an alcohol</text>
        <dbReference type="Rhea" id="RHEA:17633"/>
        <dbReference type="ChEBI" id="CHEBI:15377"/>
        <dbReference type="ChEBI" id="CHEBI:30879"/>
        <dbReference type="ChEBI" id="CHEBI:58720"/>
        <dbReference type="ChEBI" id="CHEBI:83411"/>
        <dbReference type="EC" id="3.2.1.31"/>
    </reaction>
</comment>
<dbReference type="InterPro" id="IPR023230">
    <property type="entry name" value="Glyco_hydro_2_CS"/>
</dbReference>
<keyword evidence="12" id="KW-1185">Reference proteome</keyword>
<comment type="similarity">
    <text evidence="2 7">Belongs to the glycosyl hydrolase 2 family.</text>
</comment>
<dbReference type="Gene3D" id="3.20.20.80">
    <property type="entry name" value="Glycosidases"/>
    <property type="match status" value="1"/>
</dbReference>
<dbReference type="PANTHER" id="PTHR10066:SF67">
    <property type="entry name" value="BETA-GLUCURONIDASE"/>
    <property type="match status" value="1"/>
</dbReference>
<comment type="function">
    <text evidence="1 7">Plays an important role in the degradation of dermatan and keratan sulfates.</text>
</comment>
<reference evidence="11" key="1">
    <citation type="submission" date="2022-03" db="EMBL/GenBank/DDBJ databases">
        <authorList>
            <person name="Martin C."/>
        </authorList>
    </citation>
    <scope>NUCLEOTIDE SEQUENCE</scope>
</reference>
<dbReference type="InterPro" id="IPR013783">
    <property type="entry name" value="Ig-like_fold"/>
</dbReference>
<evidence type="ECO:0000256" key="6">
    <source>
        <dbReference type="ARBA" id="ARBA00023295"/>
    </source>
</evidence>
<dbReference type="NCBIfam" id="NF007538">
    <property type="entry name" value="PRK10150.1"/>
    <property type="match status" value="1"/>
</dbReference>
<evidence type="ECO:0000259" key="10">
    <source>
        <dbReference type="Pfam" id="PF02837"/>
    </source>
</evidence>
<comment type="caution">
    <text evidence="11">The sequence shown here is derived from an EMBL/GenBank/DDBJ whole genome shotgun (WGS) entry which is preliminary data.</text>
</comment>
<dbReference type="SUPFAM" id="SSF49303">
    <property type="entry name" value="beta-Galactosidase/glucuronidase domain"/>
    <property type="match status" value="1"/>
</dbReference>
<sequence length="647" mass="73864">ISAMEVTAGKFGPEKLLIIFLYAGLLLPGVQCLLYPRESESREMKDLNGMWDFRIDSSASRREGLDRKWFSSKLSHTGPVMSMPVPSSYNDITVDKSIRDFVGWAWYDREFFVSADWQNKRIMMRFDSAHYFSMVWINGQELVSHNGGHLPFEAEVNKLVNFNEVNYVTIAINNTLTPTTLPPGTIQYKTDTKRYPPGYFVQNLQMDFFNYAGIHRSVRLYTTPKSYLSDVTITTNFSGTEGLVNYALKVNGTQSPSATYRVVVIDKAGKEYGPAVKPSDIIHIQNVHLWWPYTMNSEDPAYMYTLKITVTTADGTDVYRQPFGVRTVKTTNSTFLINNKAFYCHGAAKHEDSDIRGKGLDFPLIARDFVMMKWLGINCFRTSHYPYAEEILDQADQQGIVVIDESPGVGIKFPDNMGNISVAHHMEVMGEMYARDKNRPAVVMWSVANEPASSLPEADHYFKSVIGHIRQLDPTRPVTFVSGGGGWNTDRAAQYVDVLCINHYYGWYSDTGVTGVIQRQLTEDLTNWNKRFNKPVIITEYGADTIAGLHRVPSFIFTEEYQVDFMREYHAVFDKLRTQFFVGEMVWNFADFMTIEQITRVVGNKKGLLNRQREPKMAAHFIRDRYLSLANGLDPASCNKNGWKWLP</sequence>
<evidence type="ECO:0000256" key="4">
    <source>
        <dbReference type="ARBA" id="ARBA00016205"/>
    </source>
</evidence>
<dbReference type="GO" id="GO:0030246">
    <property type="term" value="F:carbohydrate binding"/>
    <property type="evidence" value="ECO:0007669"/>
    <property type="project" value="TreeGrafter"/>
</dbReference>
<dbReference type="EMBL" id="CAIIXF020000012">
    <property type="protein sequence ID" value="CAH1802117.1"/>
    <property type="molecule type" value="Genomic_DNA"/>
</dbReference>
<dbReference type="InterPro" id="IPR017853">
    <property type="entry name" value="GH"/>
</dbReference>
<dbReference type="EC" id="3.2.1.31" evidence="3 7"/>
<evidence type="ECO:0000259" key="8">
    <source>
        <dbReference type="Pfam" id="PF00703"/>
    </source>
</evidence>
<dbReference type="SUPFAM" id="SSF49785">
    <property type="entry name" value="Galactose-binding domain-like"/>
    <property type="match status" value="1"/>
</dbReference>
<feature type="domain" description="Glycoside hydrolase family 2 immunoglobulin-like beta-sandwich" evidence="8">
    <location>
        <begin position="227"/>
        <end position="326"/>
    </location>
</feature>
<dbReference type="Proteomes" id="UP000749559">
    <property type="component" value="Unassembled WGS sequence"/>
</dbReference>
<evidence type="ECO:0000259" key="9">
    <source>
        <dbReference type="Pfam" id="PF02836"/>
    </source>
</evidence>
<dbReference type="InterPro" id="IPR006104">
    <property type="entry name" value="Glyco_hydro_2_N"/>
</dbReference>
<keyword evidence="7" id="KW-0458">Lysosome</keyword>
<dbReference type="InterPro" id="IPR006103">
    <property type="entry name" value="Glyco_hydro_2_cat"/>
</dbReference>
<evidence type="ECO:0000256" key="2">
    <source>
        <dbReference type="ARBA" id="ARBA00007401"/>
    </source>
</evidence>
<dbReference type="InterPro" id="IPR036156">
    <property type="entry name" value="Beta-gal/glucu_dom_sf"/>
</dbReference>
<dbReference type="Pfam" id="PF02836">
    <property type="entry name" value="Glyco_hydro_2_C"/>
    <property type="match status" value="1"/>
</dbReference>
<proteinExistence type="inferred from homology"/>
<dbReference type="GO" id="GO:0004566">
    <property type="term" value="F:beta-glucuronidase activity"/>
    <property type="evidence" value="ECO:0007669"/>
    <property type="project" value="UniProtKB-EC"/>
</dbReference>
<feature type="domain" description="Glycosyl hydrolases family 2 sugar binding" evidence="10">
    <location>
        <begin position="44"/>
        <end position="224"/>
    </location>
</feature>
<dbReference type="Pfam" id="PF02837">
    <property type="entry name" value="Glyco_hydro_2_N"/>
    <property type="match status" value="1"/>
</dbReference>
<dbReference type="InterPro" id="IPR006102">
    <property type="entry name" value="Ig-like_GH2"/>
</dbReference>
<dbReference type="Gene3D" id="2.60.120.260">
    <property type="entry name" value="Galactose-binding domain-like"/>
    <property type="match status" value="1"/>
</dbReference>
<evidence type="ECO:0000256" key="1">
    <source>
        <dbReference type="ARBA" id="ARBA00003025"/>
    </source>
</evidence>
<name>A0A8S4Q827_OWEFU</name>
<evidence type="ECO:0000256" key="3">
    <source>
        <dbReference type="ARBA" id="ARBA00012761"/>
    </source>
</evidence>
<keyword evidence="5 7" id="KW-0378">Hydrolase</keyword>
<dbReference type="PROSITE" id="PS00608">
    <property type="entry name" value="GLYCOSYL_HYDROL_F2_2"/>
    <property type="match status" value="1"/>
</dbReference>
<comment type="subunit">
    <text evidence="7">Homotetramer.</text>
</comment>
<dbReference type="AlphaFoldDB" id="A0A8S4Q827"/>
<dbReference type="FunFam" id="2.60.120.260:FF:000027">
    <property type="entry name" value="Beta-glucuronidase"/>
    <property type="match status" value="1"/>
</dbReference>
<dbReference type="InterPro" id="IPR023232">
    <property type="entry name" value="Glyco_hydro_2_AS"/>
</dbReference>
<accession>A0A8S4Q827</accession>
<dbReference type="Gene3D" id="2.60.40.10">
    <property type="entry name" value="Immunoglobulins"/>
    <property type="match status" value="1"/>
</dbReference>
<dbReference type="InterPro" id="IPR006101">
    <property type="entry name" value="Glyco_hydro_2"/>
</dbReference>